<protein>
    <submittedName>
        <fullName evidence="2">Uncharacterized protein</fullName>
    </submittedName>
</protein>
<dbReference type="PANTHER" id="PTHR47374">
    <property type="entry name" value="ENDOSOME ANTIGEN-LIKE PROTEIN, PUTATIVE (DUF3444)-RELATED"/>
    <property type="match status" value="1"/>
</dbReference>
<evidence type="ECO:0000313" key="3">
    <source>
        <dbReference type="Proteomes" id="UP000604825"/>
    </source>
</evidence>
<keyword evidence="3" id="KW-1185">Reference proteome</keyword>
<dbReference type="OrthoDB" id="10250354at2759"/>
<organism evidence="2 3">
    <name type="scientific">Miscanthus lutarioriparius</name>
    <dbReference type="NCBI Taxonomy" id="422564"/>
    <lineage>
        <taxon>Eukaryota</taxon>
        <taxon>Viridiplantae</taxon>
        <taxon>Streptophyta</taxon>
        <taxon>Embryophyta</taxon>
        <taxon>Tracheophyta</taxon>
        <taxon>Spermatophyta</taxon>
        <taxon>Magnoliopsida</taxon>
        <taxon>Liliopsida</taxon>
        <taxon>Poales</taxon>
        <taxon>Poaceae</taxon>
        <taxon>PACMAD clade</taxon>
        <taxon>Panicoideae</taxon>
        <taxon>Andropogonodae</taxon>
        <taxon>Andropogoneae</taxon>
        <taxon>Saccharinae</taxon>
        <taxon>Miscanthus</taxon>
    </lineage>
</organism>
<feature type="region of interest" description="Disordered" evidence="1">
    <location>
        <begin position="192"/>
        <end position="224"/>
    </location>
</feature>
<dbReference type="Proteomes" id="UP000604825">
    <property type="component" value="Unassembled WGS sequence"/>
</dbReference>
<proteinExistence type="predicted"/>
<feature type="compositionally biased region" description="Polar residues" evidence="1">
    <location>
        <begin position="213"/>
        <end position="223"/>
    </location>
</feature>
<evidence type="ECO:0000313" key="2">
    <source>
        <dbReference type="EMBL" id="CAD6337543.1"/>
    </source>
</evidence>
<name>A0A811S5K0_9POAL</name>
<sequence length="251" mass="28290">MECNREEAVRARRIALKKLEKRDFSGAQRVALQAQRLYPELENLSQLLTVYKVYCAAEAKINRQLDWYGILQVQKQFVYYQRNFLAICDDCGKNFFAFKLSEQAVPSRFLSVAPDNSQVSLKLVSCQQRGVPDQLIQYTELRSTGGSMDSEPRVHSTCTDVVVNQNFGREDTSTVPNAAGSCNLQMLGKRKHDDCADSGRRRDSCINKRQSKDNSLSDANSTADKMYNDDVVVANSQAAKHVPDTRLGSFQ</sequence>
<accession>A0A811S5K0</accession>
<gene>
    <name evidence="2" type="ORF">NCGR_LOCUS61641</name>
</gene>
<dbReference type="AlphaFoldDB" id="A0A811S5K0"/>
<feature type="compositionally biased region" description="Basic and acidic residues" evidence="1">
    <location>
        <begin position="192"/>
        <end position="212"/>
    </location>
</feature>
<evidence type="ECO:0000256" key="1">
    <source>
        <dbReference type="SAM" id="MobiDB-lite"/>
    </source>
</evidence>
<dbReference type="EMBL" id="CAJGYO010000018">
    <property type="protein sequence ID" value="CAD6337543.1"/>
    <property type="molecule type" value="Genomic_DNA"/>
</dbReference>
<dbReference type="PANTHER" id="PTHR47374:SF5">
    <property type="entry name" value="J DOMAIN-CONTAINING PROTEIN"/>
    <property type="match status" value="1"/>
</dbReference>
<comment type="caution">
    <text evidence="2">The sequence shown here is derived from an EMBL/GenBank/DDBJ whole genome shotgun (WGS) entry which is preliminary data.</text>
</comment>
<reference evidence="2" key="1">
    <citation type="submission" date="2020-10" db="EMBL/GenBank/DDBJ databases">
        <authorList>
            <person name="Han B."/>
            <person name="Lu T."/>
            <person name="Zhao Q."/>
            <person name="Huang X."/>
            <person name="Zhao Y."/>
        </authorList>
    </citation>
    <scope>NUCLEOTIDE SEQUENCE</scope>
</reference>